<gene>
    <name evidence="1" type="ORF">SAMN05444266_1063</name>
</gene>
<protein>
    <submittedName>
        <fullName evidence="1">Uncharacterized protein</fullName>
    </submittedName>
</protein>
<keyword evidence="2" id="KW-1185">Reference proteome</keyword>
<dbReference type="AlphaFoldDB" id="A0A1M7F5S8"/>
<sequence>MIGLICLTRLVPFMCGPALSAADRAGELMKMIVYSPEKAGDTALRVCRSGGGQMCHEAMRYYYTLCIVKIISP</sequence>
<dbReference type="EMBL" id="FRBL01000006">
    <property type="protein sequence ID" value="SHL99402.1"/>
    <property type="molecule type" value="Genomic_DNA"/>
</dbReference>
<reference evidence="1 2" key="1">
    <citation type="submission" date="2016-11" db="EMBL/GenBank/DDBJ databases">
        <authorList>
            <person name="Jaros S."/>
            <person name="Januszkiewicz K."/>
            <person name="Wedrychowicz H."/>
        </authorList>
    </citation>
    <scope>NUCLEOTIDE SEQUENCE [LARGE SCALE GENOMIC DNA]</scope>
    <source>
        <strain evidence="1 2">DSM 27406</strain>
    </source>
</reference>
<proteinExistence type="predicted"/>
<name>A0A1M7F5S8_9BACT</name>
<evidence type="ECO:0000313" key="1">
    <source>
        <dbReference type="EMBL" id="SHL99402.1"/>
    </source>
</evidence>
<accession>A0A1M7F5S8</accession>
<evidence type="ECO:0000313" key="2">
    <source>
        <dbReference type="Proteomes" id="UP000184420"/>
    </source>
</evidence>
<dbReference type="Proteomes" id="UP000184420">
    <property type="component" value="Unassembled WGS sequence"/>
</dbReference>
<organism evidence="1 2">
    <name type="scientific">Chitinophaga jiangningensis</name>
    <dbReference type="NCBI Taxonomy" id="1419482"/>
    <lineage>
        <taxon>Bacteria</taxon>
        <taxon>Pseudomonadati</taxon>
        <taxon>Bacteroidota</taxon>
        <taxon>Chitinophagia</taxon>
        <taxon>Chitinophagales</taxon>
        <taxon>Chitinophagaceae</taxon>
        <taxon>Chitinophaga</taxon>
    </lineage>
</organism>